<evidence type="ECO:0000313" key="2">
    <source>
        <dbReference type="EMBL" id="MDX2909252.1"/>
    </source>
</evidence>
<accession>A0ABU4L0J4</accession>
<name>A0ABU4L0J4_9ACTN</name>
<feature type="transmembrane region" description="Helical" evidence="1">
    <location>
        <begin position="30"/>
        <end position="48"/>
    </location>
</feature>
<evidence type="ECO:0000313" key="3">
    <source>
        <dbReference type="Proteomes" id="UP001271723"/>
    </source>
</evidence>
<dbReference type="RefSeq" id="WP_179203385.1">
    <property type="nucleotide sequence ID" value="NZ_JAGJBZ010000001.1"/>
</dbReference>
<sequence length="57" mass="6150">MWRSQAARNSADSVRSRFLGLAPGMGMRDALVVTLLVQLAGVVLTVGLSTRLPRVVR</sequence>
<evidence type="ECO:0000256" key="1">
    <source>
        <dbReference type="SAM" id="Phobius"/>
    </source>
</evidence>
<keyword evidence="3" id="KW-1185">Reference proteome</keyword>
<comment type="caution">
    <text evidence="2">The sequence shown here is derived from an EMBL/GenBank/DDBJ whole genome shotgun (WGS) entry which is preliminary data.</text>
</comment>
<keyword evidence="1" id="KW-0472">Membrane</keyword>
<keyword evidence="1" id="KW-0812">Transmembrane</keyword>
<protein>
    <submittedName>
        <fullName evidence="2">Uncharacterized protein</fullName>
    </submittedName>
</protein>
<reference evidence="2 3" key="1">
    <citation type="journal article" date="2023" name="Microb. Genom.">
        <title>Mesoterricola silvestris gen. nov., sp. nov., Mesoterricola sediminis sp. nov., Geothrix oryzae sp. nov., Geothrix edaphica sp. nov., Geothrix rubra sp. nov., and Geothrix limicola sp. nov., six novel members of Acidobacteriota isolated from soils.</title>
        <authorList>
            <person name="Weisberg A.J."/>
            <person name="Pearce E."/>
            <person name="Kramer C.G."/>
            <person name="Chang J.H."/>
            <person name="Clarke C.R."/>
        </authorList>
    </citation>
    <scope>NUCLEOTIDE SEQUENCE [LARGE SCALE GENOMIC DNA]</scope>
    <source>
        <strain evidence="2 3">NRRL_B-2795</strain>
    </source>
</reference>
<dbReference type="EMBL" id="JARAVY010000003">
    <property type="protein sequence ID" value="MDX2909252.1"/>
    <property type="molecule type" value="Genomic_DNA"/>
</dbReference>
<proteinExistence type="predicted"/>
<gene>
    <name evidence="2" type="ORF">PV517_11140</name>
</gene>
<organism evidence="2 3">
    <name type="scientific">Streptomyces griseiscabiei</name>
    <dbReference type="NCBI Taxonomy" id="2993540"/>
    <lineage>
        <taxon>Bacteria</taxon>
        <taxon>Bacillati</taxon>
        <taxon>Actinomycetota</taxon>
        <taxon>Actinomycetes</taxon>
        <taxon>Kitasatosporales</taxon>
        <taxon>Streptomycetaceae</taxon>
        <taxon>Streptomyces</taxon>
    </lineage>
</organism>
<dbReference type="Proteomes" id="UP001271723">
    <property type="component" value="Unassembled WGS sequence"/>
</dbReference>
<keyword evidence="1" id="KW-1133">Transmembrane helix</keyword>